<comment type="caution">
    <text evidence="10">The sequence shown here is derived from an EMBL/GenBank/DDBJ whole genome shotgun (WGS) entry which is preliminary data.</text>
</comment>
<feature type="transmembrane region" description="Helical" evidence="8">
    <location>
        <begin position="1032"/>
        <end position="1048"/>
    </location>
</feature>
<organism evidence="10 11">
    <name type="scientific">Modicella reniformis</name>
    <dbReference type="NCBI Taxonomy" id="1440133"/>
    <lineage>
        <taxon>Eukaryota</taxon>
        <taxon>Fungi</taxon>
        <taxon>Fungi incertae sedis</taxon>
        <taxon>Mucoromycota</taxon>
        <taxon>Mortierellomycotina</taxon>
        <taxon>Mortierellomycetes</taxon>
        <taxon>Mortierellales</taxon>
        <taxon>Mortierellaceae</taxon>
        <taxon>Modicella</taxon>
    </lineage>
</organism>
<feature type="coiled-coil region" evidence="6">
    <location>
        <begin position="1491"/>
        <end position="1522"/>
    </location>
</feature>
<dbReference type="InterPro" id="IPR015943">
    <property type="entry name" value="WD40/YVTN_repeat-like_dom_sf"/>
</dbReference>
<feature type="compositionally biased region" description="Basic and acidic residues" evidence="7">
    <location>
        <begin position="1342"/>
        <end position="1367"/>
    </location>
</feature>
<dbReference type="PANTHER" id="PTHR10582:SF2">
    <property type="entry name" value="INACTIVE"/>
    <property type="match status" value="1"/>
</dbReference>
<feature type="transmembrane region" description="Helical" evidence="8">
    <location>
        <begin position="1086"/>
        <end position="1109"/>
    </location>
</feature>
<evidence type="ECO:0000256" key="4">
    <source>
        <dbReference type="ARBA" id="ARBA00022989"/>
    </source>
</evidence>
<feature type="region of interest" description="Disordered" evidence="7">
    <location>
        <begin position="1341"/>
        <end position="1482"/>
    </location>
</feature>
<evidence type="ECO:0000256" key="3">
    <source>
        <dbReference type="ARBA" id="ARBA00022737"/>
    </source>
</evidence>
<dbReference type="SUPFAM" id="SSF69322">
    <property type="entry name" value="Tricorn protease domain 2"/>
    <property type="match status" value="1"/>
</dbReference>
<keyword evidence="5 8" id="KW-0472">Membrane</keyword>
<accession>A0A9P6J358</accession>
<dbReference type="PANTHER" id="PTHR10582">
    <property type="entry name" value="TRANSIENT RECEPTOR POTENTIAL ION CHANNEL PROTEIN"/>
    <property type="match status" value="1"/>
</dbReference>
<keyword evidence="11" id="KW-1185">Reference proteome</keyword>
<comment type="subcellular location">
    <subcellularLocation>
        <location evidence="1">Membrane</location>
        <topology evidence="1">Multi-pass membrane protein</topology>
    </subcellularLocation>
</comment>
<keyword evidence="2 8" id="KW-0812">Transmembrane</keyword>
<dbReference type="InterPro" id="IPR005821">
    <property type="entry name" value="Ion_trans_dom"/>
</dbReference>
<feature type="transmembrane region" description="Helical" evidence="8">
    <location>
        <begin position="1054"/>
        <end position="1074"/>
    </location>
</feature>
<evidence type="ECO:0000256" key="8">
    <source>
        <dbReference type="SAM" id="Phobius"/>
    </source>
</evidence>
<feature type="domain" description="Ion transport" evidence="9">
    <location>
        <begin position="1029"/>
        <end position="1256"/>
    </location>
</feature>
<keyword evidence="3" id="KW-0677">Repeat</keyword>
<evidence type="ECO:0000256" key="5">
    <source>
        <dbReference type="ARBA" id="ARBA00023136"/>
    </source>
</evidence>
<evidence type="ECO:0000256" key="1">
    <source>
        <dbReference type="ARBA" id="ARBA00004141"/>
    </source>
</evidence>
<feature type="compositionally biased region" description="Basic and acidic residues" evidence="7">
    <location>
        <begin position="1399"/>
        <end position="1435"/>
    </location>
</feature>
<reference evidence="10" key="1">
    <citation type="journal article" date="2020" name="Fungal Divers.">
        <title>Resolving the Mortierellaceae phylogeny through synthesis of multi-gene phylogenetics and phylogenomics.</title>
        <authorList>
            <person name="Vandepol N."/>
            <person name="Liber J."/>
            <person name="Desiro A."/>
            <person name="Na H."/>
            <person name="Kennedy M."/>
            <person name="Barry K."/>
            <person name="Grigoriev I.V."/>
            <person name="Miller A.N."/>
            <person name="O'Donnell K."/>
            <person name="Stajich J.E."/>
            <person name="Bonito G."/>
        </authorList>
    </citation>
    <scope>NUCLEOTIDE SEQUENCE</scope>
    <source>
        <strain evidence="10">MES-2147</strain>
    </source>
</reference>
<dbReference type="InterPro" id="IPR024862">
    <property type="entry name" value="TRPV"/>
</dbReference>
<evidence type="ECO:0000313" key="11">
    <source>
        <dbReference type="Proteomes" id="UP000749646"/>
    </source>
</evidence>
<evidence type="ECO:0000256" key="6">
    <source>
        <dbReference type="SAM" id="Coils"/>
    </source>
</evidence>
<dbReference type="OrthoDB" id="2352140at2759"/>
<keyword evidence="6" id="KW-0175">Coiled coil</keyword>
<feature type="compositionally biased region" description="Acidic residues" evidence="7">
    <location>
        <begin position="1450"/>
        <end position="1469"/>
    </location>
</feature>
<name>A0A9P6J358_9FUNG</name>
<dbReference type="Gene3D" id="2.130.10.10">
    <property type="entry name" value="YVTN repeat-like/Quinoprotein amine dehydrogenase"/>
    <property type="match status" value="1"/>
</dbReference>
<sequence>MFIRKQLTLAIRRWYLTKNGADGTYYLGGNSPTQPVTVHVNDEWSAELPMKGVVEAGHYRVVLCVTPRCTDLSSIKGVEIECVMARSDGDYVLNLHDTATETSVPREEIYKFPPERFTRLKMHKQVYNYDEVASLYVNIEFEMENENENGKDGGDKSPFMDIHYIEIEANQARPREDRDHVVYGDGMPSQIIRVGVDNMPYTRPVEITSFNFSDSGEFVATIYFTEGLAHVDVWDLNAKSSSSPQVSTTPCAQTTFPVSKIFNNSNTWSYVEVNLKISRTGSQVALCTEEESGNGISFRVFKMAPAAPVDHDPSRPWSLKRATTICDGGFYSAFAYHSSDPLNAKEEDERFCICDGLSFTVFSTEDNWTQMYKLSMQHQLNLSTAYVALNTLQGRYFAWLNIGGAISIWDFETGKLISHVFTGTGAAINPALSRDGSMLAVSIKGTVQVYDTLSGIKLGVLREGLTEESEYQVVFGQNHLLIYNIIDEPSESTPLNHDVLSIVNVRDMSIVDNLDMHEDYSVNYLQACQTLLFSYNEGSNLNLLKKDDVLSPNQVTECGVDGVCERKPIKPFAIFPDFDQTVENTKGSKFILGCRVPLIANEYVRVLDVTVDGDGKGGGARSMTIPVGDDVADCYGFFIPATSRLIFLERNNLLVWTLSADSPRICELDTFMSAHACDHGRNFSIELSKVAWYRTIPSYRELGYKGGIDTLTMPVSPADTLPTSEEYRYVQGIARLIEVYAKANEECSQAVISYLKERIRPTPKHPVSCLITICRSWTVDNRSNVELMVGELLPNDCITWIPDIKATKELNPLAIIMEYANENPIAVKVARIIMDYCTSHANKSRNLAFVAPFFGSLYKIMNLFPNEALNQLSRLSYIPVKSRSYIMDNHILVHHPKFRLQCWKPNKRPLSKTKYPVMQLHISGEQPDPTNVSFTGPVFMASFDALWYYMDAVPLSSSTEVKAEASDTTTTTWWKTLYQMIRLKSRLRVHSYVECYDFTIEFFDNPAIAALVTYKWNTIGYVYWMVRFTFQCLYYALVVIAAIMQIYYPKPSKLVGLFIAIIALSVVFLWLELLQAYRSLSRYTRLSYNFLDMGAFCLPMVAGIQQLVVIYRGDSSGNIRLVSFSVLVVFIHMLFELRINKSVCKYVTIIQETVHEIRVFFFIFFAGIVAFAIAILHMLRGCPYEGCPEATTELSDHPIGALFATYFFMGGIWDPVSKEFTQDKWAFQLMMAIFFFFSVILMLNVLIALINKAFEKGDDGWRLVWIESRLHHIESAENMSYHIPGFRQTYNYFPKEIYFSATLQQVKEYREKYRVVKEEGVQDELDIAEDWLDDAYDEDGYTDEKAKDQDGVKKDEDSKNDINHADDGAGAGEDEDDSEDEDKDEDDDDGKSQKAAKPAGKDSDKAVKKTEKDRNKNKNESKGKEKDKKDREKDKGKKSKKASGGPGWITEDEDDDDDEEEAETGDEEESTMRRVRKVKDPKTIPRLNLKLGDLHGEVGDLKAQIRDLQKQLSAQLSAQQEQTLRHRDGHQELKNLLMSLRPSSA</sequence>
<dbReference type="GO" id="GO:0098703">
    <property type="term" value="P:calcium ion import across plasma membrane"/>
    <property type="evidence" value="ECO:0007669"/>
    <property type="project" value="TreeGrafter"/>
</dbReference>
<feature type="transmembrane region" description="Helical" evidence="8">
    <location>
        <begin position="1159"/>
        <end position="1179"/>
    </location>
</feature>
<dbReference type="Pfam" id="PF00520">
    <property type="entry name" value="Ion_trans"/>
    <property type="match status" value="1"/>
</dbReference>
<evidence type="ECO:0000256" key="2">
    <source>
        <dbReference type="ARBA" id="ARBA00022692"/>
    </source>
</evidence>
<feature type="transmembrane region" description="Helical" evidence="8">
    <location>
        <begin position="1229"/>
        <end position="1250"/>
    </location>
</feature>
<protein>
    <recommendedName>
        <fullName evidence="9">Ion transport domain-containing protein</fullName>
    </recommendedName>
</protein>
<dbReference type="Proteomes" id="UP000749646">
    <property type="component" value="Unassembled WGS sequence"/>
</dbReference>
<evidence type="ECO:0000256" key="7">
    <source>
        <dbReference type="SAM" id="MobiDB-lite"/>
    </source>
</evidence>
<dbReference type="EMBL" id="JAAAHW010006491">
    <property type="protein sequence ID" value="KAF9959765.1"/>
    <property type="molecule type" value="Genomic_DNA"/>
</dbReference>
<dbReference type="GO" id="GO:0005216">
    <property type="term" value="F:monoatomic ion channel activity"/>
    <property type="evidence" value="ECO:0007669"/>
    <property type="project" value="InterPro"/>
</dbReference>
<keyword evidence="4 8" id="KW-1133">Transmembrane helix</keyword>
<feature type="transmembrane region" description="Helical" evidence="8">
    <location>
        <begin position="1199"/>
        <end position="1217"/>
    </location>
</feature>
<dbReference type="GO" id="GO:0005886">
    <property type="term" value="C:plasma membrane"/>
    <property type="evidence" value="ECO:0007669"/>
    <property type="project" value="TreeGrafter"/>
</dbReference>
<feature type="transmembrane region" description="Helical" evidence="8">
    <location>
        <begin position="1121"/>
        <end position="1139"/>
    </location>
</feature>
<evidence type="ECO:0000313" key="10">
    <source>
        <dbReference type="EMBL" id="KAF9959765.1"/>
    </source>
</evidence>
<feature type="compositionally biased region" description="Acidic residues" evidence="7">
    <location>
        <begin position="1372"/>
        <end position="1389"/>
    </location>
</feature>
<proteinExistence type="predicted"/>
<evidence type="ECO:0000259" key="9">
    <source>
        <dbReference type="Pfam" id="PF00520"/>
    </source>
</evidence>
<gene>
    <name evidence="10" type="ORF">BGZ65_000070</name>
</gene>